<dbReference type="AlphaFoldDB" id="A0A4Y9XUC6"/>
<evidence type="ECO:0000313" key="3">
    <source>
        <dbReference type="Proteomes" id="UP000298327"/>
    </source>
</evidence>
<name>A0A4Y9XUC6_9AGAM</name>
<comment type="caution">
    <text evidence="2">The sequence shown here is derived from an EMBL/GenBank/DDBJ whole genome shotgun (WGS) entry which is preliminary data.</text>
</comment>
<organism evidence="2 3">
    <name type="scientific">Dentipellis fragilis</name>
    <dbReference type="NCBI Taxonomy" id="205917"/>
    <lineage>
        <taxon>Eukaryota</taxon>
        <taxon>Fungi</taxon>
        <taxon>Dikarya</taxon>
        <taxon>Basidiomycota</taxon>
        <taxon>Agaricomycotina</taxon>
        <taxon>Agaricomycetes</taxon>
        <taxon>Russulales</taxon>
        <taxon>Hericiaceae</taxon>
        <taxon>Dentipellis</taxon>
    </lineage>
</organism>
<sequence>MGRRAASRFEVGTPPYNDSLVSGRRRPCDGLGSSKRRVAVMRRDTLVASLLPDHLTSTPHDVASSLDTSYLKRPTMLTGTHT</sequence>
<evidence type="ECO:0000313" key="2">
    <source>
        <dbReference type="EMBL" id="TFY52741.1"/>
    </source>
</evidence>
<evidence type="ECO:0000256" key="1">
    <source>
        <dbReference type="SAM" id="MobiDB-lite"/>
    </source>
</evidence>
<proteinExistence type="predicted"/>
<dbReference type="Proteomes" id="UP000298327">
    <property type="component" value="Unassembled WGS sequence"/>
</dbReference>
<reference evidence="2 3" key="1">
    <citation type="submission" date="2019-02" db="EMBL/GenBank/DDBJ databases">
        <title>Genome sequencing of the rare red list fungi Dentipellis fragilis.</title>
        <authorList>
            <person name="Buettner E."/>
            <person name="Kellner H."/>
        </authorList>
    </citation>
    <scope>NUCLEOTIDE SEQUENCE [LARGE SCALE GENOMIC DNA]</scope>
    <source>
        <strain evidence="2 3">DSM 105465</strain>
    </source>
</reference>
<accession>A0A4Y9XUC6</accession>
<keyword evidence="3" id="KW-1185">Reference proteome</keyword>
<gene>
    <name evidence="2" type="ORF">EVG20_g10423</name>
</gene>
<dbReference type="EMBL" id="SEOQ01001257">
    <property type="protein sequence ID" value="TFY52741.1"/>
    <property type="molecule type" value="Genomic_DNA"/>
</dbReference>
<protein>
    <submittedName>
        <fullName evidence="2">Uncharacterized protein</fullName>
    </submittedName>
</protein>
<feature type="region of interest" description="Disordered" evidence="1">
    <location>
        <begin position="1"/>
        <end position="32"/>
    </location>
</feature>